<dbReference type="InterPro" id="IPR024169">
    <property type="entry name" value="SP_NH2Trfase/AEP_transaminase"/>
</dbReference>
<evidence type="ECO:0000256" key="4">
    <source>
        <dbReference type="ARBA" id="ARBA00022679"/>
    </source>
</evidence>
<gene>
    <name evidence="9" type="ORF">DFR47_102241</name>
</gene>
<evidence type="ECO:0000256" key="6">
    <source>
        <dbReference type="PIRSR" id="PIRSR000524-1"/>
    </source>
</evidence>
<dbReference type="Proteomes" id="UP000252893">
    <property type="component" value="Unassembled WGS sequence"/>
</dbReference>
<dbReference type="EMBL" id="QNRH01000002">
    <property type="protein sequence ID" value="RBO97459.1"/>
    <property type="molecule type" value="Genomic_DNA"/>
</dbReference>
<evidence type="ECO:0000256" key="2">
    <source>
        <dbReference type="ARBA" id="ARBA00009236"/>
    </source>
</evidence>
<dbReference type="InterPro" id="IPR015422">
    <property type="entry name" value="PyrdxlP-dep_Trfase_small"/>
</dbReference>
<accession>A0A366E6P9</accession>
<dbReference type="Pfam" id="PF00266">
    <property type="entry name" value="Aminotran_5"/>
    <property type="match status" value="1"/>
</dbReference>
<keyword evidence="4" id="KW-0808">Transferase</keyword>
<dbReference type="NCBIfam" id="NF046070">
    <property type="entry name" value="PyrdoxPyrvTramin"/>
    <property type="match status" value="1"/>
</dbReference>
<evidence type="ECO:0000256" key="1">
    <source>
        <dbReference type="ARBA" id="ARBA00001933"/>
    </source>
</evidence>
<evidence type="ECO:0000259" key="8">
    <source>
        <dbReference type="Pfam" id="PF00266"/>
    </source>
</evidence>
<keyword evidence="9" id="KW-0670">Pyruvate</keyword>
<dbReference type="PANTHER" id="PTHR21152">
    <property type="entry name" value="AMINOTRANSFERASE CLASS V"/>
    <property type="match status" value="1"/>
</dbReference>
<dbReference type="SUPFAM" id="SSF53383">
    <property type="entry name" value="PLP-dependent transferases"/>
    <property type="match status" value="1"/>
</dbReference>
<proteinExistence type="inferred from homology"/>
<dbReference type="InterPro" id="IPR015424">
    <property type="entry name" value="PyrdxlP-dep_Trfase"/>
</dbReference>
<comment type="cofactor">
    <cofactor evidence="1 7">
        <name>pyridoxal 5'-phosphate</name>
        <dbReference type="ChEBI" id="CHEBI:597326"/>
    </cofactor>
</comment>
<feature type="domain" description="Aminotransferase class V" evidence="8">
    <location>
        <begin position="148"/>
        <end position="380"/>
    </location>
</feature>
<feature type="modified residue" description="N6-(pyridoxal phosphate)lysine" evidence="7">
    <location>
        <position position="242"/>
    </location>
</feature>
<dbReference type="Gene3D" id="3.40.640.10">
    <property type="entry name" value="Type I PLP-dependent aspartate aminotransferase-like (Major domain)"/>
    <property type="match status" value="1"/>
</dbReference>
<name>A0A366E6P9_9HYPH</name>
<evidence type="ECO:0000313" key="10">
    <source>
        <dbReference type="Proteomes" id="UP000252893"/>
    </source>
</evidence>
<protein>
    <submittedName>
        <fullName evidence="9">Pyridoxamine--pyruvate transaminase</fullName>
    </submittedName>
</protein>
<dbReference type="GO" id="GO:0008453">
    <property type="term" value="F:alanine-glyoxylate transaminase activity"/>
    <property type="evidence" value="ECO:0007669"/>
    <property type="project" value="TreeGrafter"/>
</dbReference>
<comment type="similarity">
    <text evidence="2">Belongs to the class-V pyridoxal-phosphate-dependent aminotransferase family.</text>
</comment>
<evidence type="ECO:0000256" key="5">
    <source>
        <dbReference type="ARBA" id="ARBA00022898"/>
    </source>
</evidence>
<reference evidence="9 10" key="1">
    <citation type="submission" date="2018-06" db="EMBL/GenBank/DDBJ databases">
        <title>Genomic Encyclopedia of Type Strains, Phase IV (KMG-IV): sequencing the most valuable type-strain genomes for metagenomic binning, comparative biology and taxonomic classification.</title>
        <authorList>
            <person name="Goeker M."/>
        </authorList>
    </citation>
    <scope>NUCLEOTIDE SEQUENCE [LARGE SCALE GENOMIC DNA]</scope>
    <source>
        <strain evidence="9 10">DSM 25619</strain>
    </source>
</reference>
<feature type="binding site" evidence="6">
    <location>
        <position position="390"/>
    </location>
    <ligand>
        <name>substrate</name>
    </ligand>
</feature>
<comment type="caution">
    <text evidence="9">The sequence shown here is derived from an EMBL/GenBank/DDBJ whole genome shotgun (WGS) entry which is preliminary data.</text>
</comment>
<keyword evidence="10" id="KW-1185">Reference proteome</keyword>
<keyword evidence="3" id="KW-0032">Aminotransferase</keyword>
<dbReference type="Gene3D" id="3.90.1150.10">
    <property type="entry name" value="Aspartate Aminotransferase, domain 1"/>
    <property type="match status" value="1"/>
</dbReference>
<dbReference type="PIRSF" id="PIRSF000524">
    <property type="entry name" value="SPT"/>
    <property type="match status" value="1"/>
</dbReference>
<sequence>MRIKFMQQSISVNRRKRKSDFNKSGSWKIIPLGEAQNRSYDAVFQQVNATMLHVPAYMLTTGPVPAYPEVLRALGQPVFYDYTDAFQAFYQSVIEKLAQVMRTGNQPVIMQGEAILGIEAAAAGLIAREDVVLNLVSGVYGKGFGPWAARYGREVIELAVDYDDIIDPQAVEAAIKQRPDISIIAVCHHDTPSGTLNPLAEIGAIAARHGAYLIVDAVSSFGGMDVHPETVHADIFITSPSKCLGSTPGLTLAAVSDRAWQKMASNPDAPRASFLSLLDWKEAWRAGNAFPVTPSVAEIYALNAALDLYLAEGASSVWTRHAKTAQIAREGIKALGLKLWPRQEAYVSPTATVFKVPNGISDVALRDLMLRDHDVLVSLGRKDTAGKVLRIGHMGASAQPEFAVKAVEALAAALKKLKI</sequence>
<evidence type="ECO:0000256" key="3">
    <source>
        <dbReference type="ARBA" id="ARBA00022576"/>
    </source>
</evidence>
<dbReference type="GO" id="GO:0004760">
    <property type="term" value="F:L-serine-pyruvate transaminase activity"/>
    <property type="evidence" value="ECO:0007669"/>
    <property type="project" value="TreeGrafter"/>
</dbReference>
<dbReference type="InterPro" id="IPR015421">
    <property type="entry name" value="PyrdxlP-dep_Trfase_major"/>
</dbReference>
<dbReference type="AlphaFoldDB" id="A0A366E6P9"/>
<evidence type="ECO:0000313" key="9">
    <source>
        <dbReference type="EMBL" id="RBO97459.1"/>
    </source>
</evidence>
<dbReference type="InterPro" id="IPR000192">
    <property type="entry name" value="Aminotrans_V_dom"/>
</dbReference>
<evidence type="ECO:0000256" key="7">
    <source>
        <dbReference type="PIRSR" id="PIRSR000524-50"/>
    </source>
</evidence>
<dbReference type="PANTHER" id="PTHR21152:SF24">
    <property type="entry name" value="ALANINE--GLYOXYLATE AMINOTRANSFERASE 1"/>
    <property type="match status" value="1"/>
</dbReference>
<organism evidence="9 10">
    <name type="scientific">Pseudochrobactrum asaccharolyticum</name>
    <dbReference type="NCBI Taxonomy" id="354351"/>
    <lineage>
        <taxon>Bacteria</taxon>
        <taxon>Pseudomonadati</taxon>
        <taxon>Pseudomonadota</taxon>
        <taxon>Alphaproteobacteria</taxon>
        <taxon>Hyphomicrobiales</taxon>
        <taxon>Brucellaceae</taxon>
        <taxon>Pseudochrobactrum</taxon>
    </lineage>
</organism>
<keyword evidence="5 7" id="KW-0663">Pyridoxal phosphate</keyword>
<dbReference type="GO" id="GO:0019265">
    <property type="term" value="P:glycine biosynthetic process, by transamination of glyoxylate"/>
    <property type="evidence" value="ECO:0007669"/>
    <property type="project" value="TreeGrafter"/>
</dbReference>